<keyword evidence="4" id="KW-1185">Reference proteome</keyword>
<dbReference type="Gene3D" id="3.10.350.10">
    <property type="entry name" value="LysM domain"/>
    <property type="match status" value="1"/>
</dbReference>
<proteinExistence type="predicted"/>
<dbReference type="AlphaFoldDB" id="A0A1D1VLK6"/>
<sequence>MSVHGLPEILCLWVGLLFLLDESVRVGGQSNHCPVDSPYRIRVRKNDCLSRMAEASRTSIDRWMDYNPWIADVNWIEVGWILCAPAGAQTIRKLRKCNGEPQVLVVDAQPDTSVDANSQSQPIPTPLPPNNRRTAAPSRISNFKVFLPFQPDPQQVDQTQPPPQPEAETAQVRPRPRPVVRVTSPPSLPDVEPQEMTASGQPAPVKTFVTFPLQSPGFSNPREGSGVKAVPANDQSNLVTQPATSAPQGQSLTNTNDAQVDINASKKATNIPNSPPVTNINVPEVSAQTTSATGSIDPNVVQCQFFDSGFANCWRGCTSDEFQYDVDVASKSTITMRQCIENKAPAIHSWLPTDGILPTWLQPLLIPAGQAEKIVAACTFRRDRSFLCRSTTRCDAGGANCAGAVSWKGRASEGDPLKQGSIMKGTITSDVAGNDGPVSLAQPNIRLLSQPVLNQDQVRARNSLRRQTRFLREVQKHDLEAVEKDAGSSEPKLDHDVIQCIFLDNNGVECEDNCSVDAIPFNVSDVGRMSRHECLGGTVSHSWSDTDGLVDGSAVLALSVNMPPADKLHPLPVAVCTFSKTTLHFDCSGVAKCDVVRPPQLDSCTGGKPWMGVLTSGHPLTANETLRGSITSRSFQTQLSKQVIGTKGTAPVSCSNSTRTETVAGKPLVSQEAHPLPPGPITPPLSESIDGETVMMSGKSSSAGDKHAMVKRQSGDAGSGAGGKRKKAAKTALSQVQCSSEITMSCLFMRNAEMTEAILFTCYVVGESGRLSRLIRANLTEDQNANIRARMNKLVLQRAECQMYGDCYHCRGYTGDFCGKQGDADTQTTYNECYLTDSWSDDLTVADRPPATVDYLRTCIVLKGWEAEVVAKMTCYEPMGPSVSTLVRMPETSNFGLKSVVDKMKANKLLRIECDFFAETYACTAYDASYCDSQWEQQLESNYWNCHAVLHLSGTYEKDANGDPRNLSA</sequence>
<dbReference type="OrthoDB" id="10614398at2759"/>
<feature type="chain" id="PRO_5008898579" description="LysM domain-containing protein" evidence="2">
    <location>
        <begin position="29"/>
        <end position="969"/>
    </location>
</feature>
<organism evidence="3 4">
    <name type="scientific">Ramazzottius varieornatus</name>
    <name type="common">Water bear</name>
    <name type="synonym">Tardigrade</name>
    <dbReference type="NCBI Taxonomy" id="947166"/>
    <lineage>
        <taxon>Eukaryota</taxon>
        <taxon>Metazoa</taxon>
        <taxon>Ecdysozoa</taxon>
        <taxon>Tardigrada</taxon>
        <taxon>Eutardigrada</taxon>
        <taxon>Parachela</taxon>
        <taxon>Hypsibioidea</taxon>
        <taxon>Ramazzottiidae</taxon>
        <taxon>Ramazzottius</taxon>
    </lineage>
</organism>
<comment type="caution">
    <text evidence="3">The sequence shown here is derived from an EMBL/GenBank/DDBJ whole genome shotgun (WGS) entry which is preliminary data.</text>
</comment>
<dbReference type="Proteomes" id="UP000186922">
    <property type="component" value="Unassembled WGS sequence"/>
</dbReference>
<accession>A0A1D1VLK6</accession>
<feature type="signal peptide" evidence="2">
    <location>
        <begin position="1"/>
        <end position="28"/>
    </location>
</feature>
<evidence type="ECO:0000256" key="2">
    <source>
        <dbReference type="SAM" id="SignalP"/>
    </source>
</evidence>
<name>A0A1D1VLK6_RAMVA</name>
<feature type="compositionally biased region" description="Polar residues" evidence="1">
    <location>
        <begin position="110"/>
        <end position="122"/>
    </location>
</feature>
<dbReference type="InterPro" id="IPR036779">
    <property type="entry name" value="LysM_dom_sf"/>
</dbReference>
<keyword evidence="2" id="KW-0732">Signal</keyword>
<feature type="region of interest" description="Disordered" evidence="1">
    <location>
        <begin position="108"/>
        <end position="135"/>
    </location>
</feature>
<feature type="region of interest" description="Disordered" evidence="1">
    <location>
        <begin position="695"/>
        <end position="726"/>
    </location>
</feature>
<dbReference type="EMBL" id="BDGG01000007">
    <property type="protein sequence ID" value="GAV01821.1"/>
    <property type="molecule type" value="Genomic_DNA"/>
</dbReference>
<gene>
    <name evidence="3" type="primary">RvY_12469-1</name>
    <name evidence="3" type="synonym">RvY_12469.1</name>
    <name evidence="3" type="ORF">RvY_12469</name>
</gene>
<reference evidence="3 4" key="1">
    <citation type="journal article" date="2016" name="Nat. Commun.">
        <title>Extremotolerant tardigrade genome and improved radiotolerance of human cultured cells by tardigrade-unique protein.</title>
        <authorList>
            <person name="Hashimoto T."/>
            <person name="Horikawa D.D."/>
            <person name="Saito Y."/>
            <person name="Kuwahara H."/>
            <person name="Kozuka-Hata H."/>
            <person name="Shin-I T."/>
            <person name="Minakuchi Y."/>
            <person name="Ohishi K."/>
            <person name="Motoyama A."/>
            <person name="Aizu T."/>
            <person name="Enomoto A."/>
            <person name="Kondo K."/>
            <person name="Tanaka S."/>
            <person name="Hara Y."/>
            <person name="Koshikawa S."/>
            <person name="Sagara H."/>
            <person name="Miura T."/>
            <person name="Yokobori S."/>
            <person name="Miyagawa K."/>
            <person name="Suzuki Y."/>
            <person name="Kubo T."/>
            <person name="Oyama M."/>
            <person name="Kohara Y."/>
            <person name="Fujiyama A."/>
            <person name="Arakawa K."/>
            <person name="Katayama T."/>
            <person name="Toyoda A."/>
            <person name="Kunieda T."/>
        </authorList>
    </citation>
    <scope>NUCLEOTIDE SEQUENCE [LARGE SCALE GENOMIC DNA]</scope>
    <source>
        <strain evidence="3 4">YOKOZUNA-1</strain>
    </source>
</reference>
<protein>
    <recommendedName>
        <fullName evidence="5">LysM domain-containing protein</fullName>
    </recommendedName>
</protein>
<evidence type="ECO:0008006" key="5">
    <source>
        <dbReference type="Google" id="ProtNLM"/>
    </source>
</evidence>
<evidence type="ECO:0000313" key="4">
    <source>
        <dbReference type="Proteomes" id="UP000186922"/>
    </source>
</evidence>
<evidence type="ECO:0000256" key="1">
    <source>
        <dbReference type="SAM" id="MobiDB-lite"/>
    </source>
</evidence>
<feature type="region of interest" description="Disordered" evidence="1">
    <location>
        <begin position="151"/>
        <end position="200"/>
    </location>
</feature>
<evidence type="ECO:0000313" key="3">
    <source>
        <dbReference type="EMBL" id="GAV01821.1"/>
    </source>
</evidence>